<gene>
    <name evidence="1" type="ORF">UU34_C0017G0007</name>
</gene>
<accession>A0A0G0UFT0</accession>
<name>A0A0G0UFT0_9BACT</name>
<reference evidence="1 2" key="1">
    <citation type="journal article" date="2015" name="Nature">
        <title>rRNA introns, odd ribosomes, and small enigmatic genomes across a large radiation of phyla.</title>
        <authorList>
            <person name="Brown C.T."/>
            <person name="Hug L.A."/>
            <person name="Thomas B.C."/>
            <person name="Sharon I."/>
            <person name="Castelle C.J."/>
            <person name="Singh A."/>
            <person name="Wilkins M.J."/>
            <person name="Williams K.H."/>
            <person name="Banfield J.F."/>
        </authorList>
    </citation>
    <scope>NUCLEOTIDE SEQUENCE [LARGE SCALE GENOMIC DNA]</scope>
</reference>
<evidence type="ECO:0000313" key="2">
    <source>
        <dbReference type="Proteomes" id="UP000034854"/>
    </source>
</evidence>
<protein>
    <submittedName>
        <fullName evidence="1">Uncharacterized protein</fullName>
    </submittedName>
</protein>
<dbReference type="EMBL" id="LCAG01000017">
    <property type="protein sequence ID" value="KKR86291.1"/>
    <property type="molecule type" value="Genomic_DNA"/>
</dbReference>
<dbReference type="Proteomes" id="UP000034854">
    <property type="component" value="Unassembled WGS sequence"/>
</dbReference>
<organism evidence="1 2">
    <name type="scientific">Candidatus Curtissbacteria bacterium GW2011_GWA1_41_11</name>
    <dbReference type="NCBI Taxonomy" id="1618409"/>
    <lineage>
        <taxon>Bacteria</taxon>
        <taxon>Candidatus Curtissiibacteriota</taxon>
    </lineage>
</organism>
<evidence type="ECO:0000313" key="1">
    <source>
        <dbReference type="EMBL" id="KKR86291.1"/>
    </source>
</evidence>
<comment type="caution">
    <text evidence="1">The sequence shown here is derived from an EMBL/GenBank/DDBJ whole genome shotgun (WGS) entry which is preliminary data.</text>
</comment>
<proteinExistence type="predicted"/>
<dbReference type="AlphaFoldDB" id="A0A0G0UFT0"/>
<sequence>MNFKGVIIEESLINPDILKEVKILKTKTERVTVKHKTPWLQQWTLHTVEVPNNAADSIAKEISKFLDYSHKSAWYADYKNDRTHYIIFKNKVFKIDRSSPQEYKAATNYGISLGIPDYQVDFSPFIKRWKR</sequence>